<dbReference type="Proteomes" id="UP001589855">
    <property type="component" value="Unassembled WGS sequence"/>
</dbReference>
<organism evidence="1 2">
    <name type="scientific">Lactiplantibacillus plajomi</name>
    <dbReference type="NCBI Taxonomy" id="1457217"/>
    <lineage>
        <taxon>Bacteria</taxon>
        <taxon>Bacillati</taxon>
        <taxon>Bacillota</taxon>
        <taxon>Bacilli</taxon>
        <taxon>Lactobacillales</taxon>
        <taxon>Lactobacillaceae</taxon>
        <taxon>Lactiplantibacillus</taxon>
    </lineage>
</organism>
<keyword evidence="2" id="KW-1185">Reference proteome</keyword>
<dbReference type="RefSeq" id="WP_137644633.1">
    <property type="nucleotide sequence ID" value="NZ_BAABRM010000007.1"/>
</dbReference>
<dbReference type="SUPFAM" id="SSF55144">
    <property type="entry name" value="LigT-like"/>
    <property type="match status" value="1"/>
</dbReference>
<proteinExistence type="predicted"/>
<dbReference type="EMBL" id="JBHLUK010000024">
    <property type="protein sequence ID" value="MFC0423280.1"/>
    <property type="molecule type" value="Genomic_DNA"/>
</dbReference>
<dbReference type="Pfam" id="PF13563">
    <property type="entry name" value="2_5_RNA_ligase2"/>
    <property type="match status" value="1"/>
</dbReference>
<evidence type="ECO:0000313" key="2">
    <source>
        <dbReference type="Proteomes" id="UP001589855"/>
    </source>
</evidence>
<name>A0ABV6K1D7_9LACO</name>
<gene>
    <name evidence="1" type="ORF">ACFFGS_03960</name>
</gene>
<accession>A0ABV6K1D7</accession>
<comment type="caution">
    <text evidence="1">The sequence shown here is derived from an EMBL/GenBank/DDBJ whole genome shotgun (WGS) entry which is preliminary data.</text>
</comment>
<dbReference type="Gene3D" id="3.90.1140.10">
    <property type="entry name" value="Cyclic phosphodiesterase"/>
    <property type="match status" value="1"/>
</dbReference>
<keyword evidence="1" id="KW-0436">Ligase</keyword>
<evidence type="ECO:0000313" key="1">
    <source>
        <dbReference type="EMBL" id="MFC0423280.1"/>
    </source>
</evidence>
<dbReference type="InterPro" id="IPR009097">
    <property type="entry name" value="Cyclic_Pdiesterase"/>
</dbReference>
<dbReference type="InterPro" id="IPR050580">
    <property type="entry name" value="2H_phosphoesterase_YjcG-like"/>
</dbReference>
<reference evidence="1 2" key="1">
    <citation type="submission" date="2024-09" db="EMBL/GenBank/DDBJ databases">
        <authorList>
            <person name="Sun Q."/>
            <person name="Mori K."/>
        </authorList>
    </citation>
    <scope>NUCLEOTIDE SEQUENCE [LARGE SCALE GENOMIC DNA]</scope>
    <source>
        <strain evidence="1 2">TBRC 4575</strain>
    </source>
</reference>
<dbReference type="PANTHER" id="PTHR40037">
    <property type="entry name" value="PHOSPHOESTERASE YJCG-RELATED"/>
    <property type="match status" value="1"/>
</dbReference>
<dbReference type="GO" id="GO:0016874">
    <property type="term" value="F:ligase activity"/>
    <property type="evidence" value="ECO:0007669"/>
    <property type="project" value="UniProtKB-KW"/>
</dbReference>
<protein>
    <submittedName>
        <fullName evidence="1">2'-5' RNA ligase family protein</fullName>
    </submittedName>
</protein>
<sequence>MRTILIFPTIPPTVSATIYQIRQQYDPLAPHIRPHLSLVFPFESSLSDAQLTRLIRAMVAKLSPFELTLDHLGTDHHGYFWLRVTTGNLLLTQLHDQLYADANLAPFLRSDLPYHPHLTLGHVAPTAVPAILARLAPLPLKFTTTVTTISAEHILANGDSDEVIRVILTQ</sequence>
<dbReference type="PANTHER" id="PTHR40037:SF1">
    <property type="entry name" value="PHOSPHOESTERASE SAOUHSC_00951-RELATED"/>
    <property type="match status" value="1"/>
</dbReference>